<keyword evidence="3 6" id="KW-0369">Histidine metabolism</keyword>
<dbReference type="AlphaFoldDB" id="A0A1G9RHQ0"/>
<accession>A0A1G9RHQ0</accession>
<dbReference type="NCBIfam" id="NF006871">
    <property type="entry name" value="PRK09367.1"/>
    <property type="match status" value="1"/>
</dbReference>
<dbReference type="InterPro" id="IPR022313">
    <property type="entry name" value="Phe/His_NH3-lyase_AS"/>
</dbReference>
<dbReference type="Gene3D" id="1.10.275.10">
    <property type="entry name" value="Fumarase/aspartase (N-terminal domain)"/>
    <property type="match status" value="1"/>
</dbReference>
<comment type="similarity">
    <text evidence="6 7">Belongs to the PAL/histidase family.</text>
</comment>
<feature type="modified residue" description="2,3-didehydroalanine (Ser)" evidence="6">
    <location>
        <position position="142"/>
    </location>
</feature>
<dbReference type="EC" id="4.3.1.3" evidence="2 6"/>
<dbReference type="UniPathway" id="UPA00379">
    <property type="reaction ID" value="UER00549"/>
</dbReference>
<evidence type="ECO:0000256" key="7">
    <source>
        <dbReference type="RuleBase" id="RU003954"/>
    </source>
</evidence>
<comment type="catalytic activity">
    <reaction evidence="5 6 8">
        <text>L-histidine = trans-urocanate + NH4(+)</text>
        <dbReference type="Rhea" id="RHEA:21232"/>
        <dbReference type="ChEBI" id="CHEBI:17771"/>
        <dbReference type="ChEBI" id="CHEBI:28938"/>
        <dbReference type="ChEBI" id="CHEBI:57595"/>
        <dbReference type="EC" id="4.3.1.3"/>
    </reaction>
</comment>
<comment type="PTM">
    <text evidence="6">Contains an active site 4-methylidene-imidazol-5-one (MIO), which is formed autocatalytically by cyclization and dehydration of residues Ala-Ser-Gly.</text>
</comment>
<evidence type="ECO:0000256" key="8">
    <source>
        <dbReference type="RuleBase" id="RU004479"/>
    </source>
</evidence>
<dbReference type="OrthoDB" id="9806955at2"/>
<keyword evidence="11" id="KW-1185">Reference proteome</keyword>
<dbReference type="InterPro" id="IPR008948">
    <property type="entry name" value="L-Aspartase-like"/>
</dbReference>
<evidence type="ECO:0000256" key="2">
    <source>
        <dbReference type="ARBA" id="ARBA00012994"/>
    </source>
</evidence>
<feature type="cross-link" description="5-imidazolinone (Ala-Gly)" evidence="6">
    <location>
        <begin position="141"/>
        <end position="143"/>
    </location>
</feature>
<dbReference type="Gene3D" id="1.20.200.10">
    <property type="entry name" value="Fumarase/aspartase (Central domain)"/>
    <property type="match status" value="1"/>
</dbReference>
<dbReference type="PROSITE" id="PS00488">
    <property type="entry name" value="PAL_HISTIDASE"/>
    <property type="match status" value="1"/>
</dbReference>
<evidence type="ECO:0000256" key="1">
    <source>
        <dbReference type="ARBA" id="ARBA00005113"/>
    </source>
</evidence>
<dbReference type="HAMAP" id="MF_00229">
    <property type="entry name" value="His_ammonia_lyase"/>
    <property type="match status" value="1"/>
</dbReference>
<dbReference type="InterPro" id="IPR024083">
    <property type="entry name" value="Fumarase/histidase_N"/>
</dbReference>
<evidence type="ECO:0000256" key="3">
    <source>
        <dbReference type="ARBA" id="ARBA00022808"/>
    </source>
</evidence>
<dbReference type="SUPFAM" id="SSF48557">
    <property type="entry name" value="L-aspartase-like"/>
    <property type="match status" value="1"/>
</dbReference>
<dbReference type="GO" id="GO:0019557">
    <property type="term" value="P:L-histidine catabolic process to glutamate and formate"/>
    <property type="evidence" value="ECO:0007669"/>
    <property type="project" value="UniProtKB-UniPathway"/>
</dbReference>
<dbReference type="FunFam" id="1.20.200.10:FF:000003">
    <property type="entry name" value="Histidine ammonia-lyase"/>
    <property type="match status" value="1"/>
</dbReference>
<keyword evidence="6" id="KW-0963">Cytoplasm</keyword>
<dbReference type="FunFam" id="1.10.275.10:FF:000005">
    <property type="entry name" value="Histidine ammonia-lyase"/>
    <property type="match status" value="1"/>
</dbReference>
<dbReference type="STRING" id="321763.SAMN04488692_1228"/>
<evidence type="ECO:0000256" key="6">
    <source>
        <dbReference type="HAMAP-Rule" id="MF_00229"/>
    </source>
</evidence>
<dbReference type="PANTHER" id="PTHR10362">
    <property type="entry name" value="HISTIDINE AMMONIA-LYASE"/>
    <property type="match status" value="1"/>
</dbReference>
<evidence type="ECO:0000256" key="9">
    <source>
        <dbReference type="RuleBase" id="RU004480"/>
    </source>
</evidence>
<organism evidence="10 11">
    <name type="scientific">Halarsenatibacter silvermanii</name>
    <dbReference type="NCBI Taxonomy" id="321763"/>
    <lineage>
        <taxon>Bacteria</taxon>
        <taxon>Bacillati</taxon>
        <taxon>Bacillota</taxon>
        <taxon>Clostridia</taxon>
        <taxon>Halanaerobiales</taxon>
        <taxon>Halarsenatibacteraceae</taxon>
        <taxon>Halarsenatibacter</taxon>
    </lineage>
</organism>
<comment type="pathway">
    <text evidence="1 6 8">Amino-acid degradation; L-histidine degradation into L-glutamate; N-formimidoyl-L-glutamate from L-histidine: step 1/3.</text>
</comment>
<dbReference type="RefSeq" id="WP_089761422.1">
    <property type="nucleotide sequence ID" value="NZ_FNGO01000022.1"/>
</dbReference>
<sequence length="509" mass="55601">MIKIDGQKLSVEEVVQVARENKKVTLAEAAIEDVKKARRQVEKVVEENRICYGLNTGFGRFSDTRISPQEVLQLQENLIRSHAVGTGKPLSREVVRATMVLRINALAKGHSGIRHKTLKLLVDMLNKGVHPVMPAQGSLGASGDLAPLAHMALVLMGEGRAKVDGKEMTGKKALARCGLSPVKLDSKEGLALINGTQMMTAFAALSLVDALNLLQHADIALGLTMEGVEGILAPFKNVVHEVRPHPGQSLVAANLYNLLKESSLVLEKQDDRVQDAYSLRCAPQVHGASRDAYNHVKKTISREVNSATDNPLLFPDRDEIISGGNFHGQPLALTLDYLAMALSEIGNISERRVFRMLDGTLNNDLPMFLTEHGGLNSGYMVAQYTSASLVGENKMLTSPASTDSIPTSANQEDHVSMGAVSARKLKRIVENLSNIIAIEFVTAAQAVEMRTEDPKKELAPATFLVFQRIRKIVPKMEKDRVLAEDIASMKKLIAEEEILNIVKNKMDFA</sequence>
<keyword evidence="4 6" id="KW-0456">Lyase</keyword>
<dbReference type="NCBIfam" id="TIGR01225">
    <property type="entry name" value="hutH"/>
    <property type="match status" value="1"/>
</dbReference>
<gene>
    <name evidence="6" type="primary">hutH</name>
    <name evidence="10" type="ORF">SAMN04488692_1228</name>
</gene>
<dbReference type="Proteomes" id="UP000199476">
    <property type="component" value="Unassembled WGS sequence"/>
</dbReference>
<dbReference type="EMBL" id="FNGO01000022">
    <property type="protein sequence ID" value="SDM22590.1"/>
    <property type="molecule type" value="Genomic_DNA"/>
</dbReference>
<evidence type="ECO:0000313" key="11">
    <source>
        <dbReference type="Proteomes" id="UP000199476"/>
    </source>
</evidence>
<dbReference type="InterPro" id="IPR005921">
    <property type="entry name" value="HutH"/>
</dbReference>
<proteinExistence type="inferred from homology"/>
<dbReference type="GO" id="GO:0019556">
    <property type="term" value="P:L-histidine catabolic process to glutamate and formamide"/>
    <property type="evidence" value="ECO:0007669"/>
    <property type="project" value="UniProtKB-UniPathway"/>
</dbReference>
<reference evidence="10 11" key="1">
    <citation type="submission" date="2016-10" db="EMBL/GenBank/DDBJ databases">
        <authorList>
            <person name="de Groot N.N."/>
        </authorList>
    </citation>
    <scope>NUCLEOTIDE SEQUENCE [LARGE SCALE GENOMIC DNA]</scope>
    <source>
        <strain evidence="10 11">SLAS-1</strain>
    </source>
</reference>
<name>A0A1G9RHQ0_9FIRM</name>
<evidence type="ECO:0000256" key="5">
    <source>
        <dbReference type="ARBA" id="ARBA00049269"/>
    </source>
</evidence>
<dbReference type="GO" id="GO:0005737">
    <property type="term" value="C:cytoplasm"/>
    <property type="evidence" value="ECO:0007669"/>
    <property type="project" value="UniProtKB-SubCell"/>
</dbReference>
<dbReference type="GO" id="GO:0004397">
    <property type="term" value="F:histidine ammonia-lyase activity"/>
    <property type="evidence" value="ECO:0007669"/>
    <property type="project" value="UniProtKB-UniRule"/>
</dbReference>
<dbReference type="InterPro" id="IPR001106">
    <property type="entry name" value="Aromatic_Lyase"/>
</dbReference>
<evidence type="ECO:0000256" key="4">
    <source>
        <dbReference type="ARBA" id="ARBA00023239"/>
    </source>
</evidence>
<evidence type="ECO:0000313" key="10">
    <source>
        <dbReference type="EMBL" id="SDM22590.1"/>
    </source>
</evidence>
<dbReference type="Pfam" id="PF00221">
    <property type="entry name" value="Lyase_aromatic"/>
    <property type="match status" value="1"/>
</dbReference>
<protein>
    <recommendedName>
        <fullName evidence="2 6">Histidine ammonia-lyase</fullName>
        <shortName evidence="6">Histidase</shortName>
        <ecNumber evidence="2 6">4.3.1.3</ecNumber>
    </recommendedName>
</protein>
<dbReference type="CDD" id="cd00332">
    <property type="entry name" value="PAL-HAL"/>
    <property type="match status" value="1"/>
</dbReference>
<comment type="subcellular location">
    <subcellularLocation>
        <location evidence="6 9">Cytoplasm</location>
    </subcellularLocation>
</comment>